<reference evidence="2" key="1">
    <citation type="submission" date="2006-03" db="EMBL/GenBank/DDBJ databases">
        <title>Molecular epidemiology of tetracycline and aminoglycoside resistance genes in Escherichia coli from human and pig sources.</title>
        <authorList>
            <person name="Hart W.S."/>
            <person name="Barton M.D."/>
            <person name="Heuzenroeder M.W."/>
        </authorList>
    </citation>
    <scope>NUCLEOTIDE SEQUENCE</scope>
    <source>
        <strain evidence="2">H14t</strain>
        <plasmid evidence="2">pWSH1</plasmid>
    </source>
</reference>
<dbReference type="PANTHER" id="PTHR33258:SF1">
    <property type="entry name" value="TRANSPOSASE INSL FOR INSERTION SEQUENCE ELEMENT IS186A-RELATED"/>
    <property type="match status" value="1"/>
</dbReference>
<dbReference type="AlphaFoldDB" id="Q19SV1"/>
<dbReference type="InterPro" id="IPR002559">
    <property type="entry name" value="Transposase_11"/>
</dbReference>
<organism evidence="2">
    <name type="scientific">Escherichia coli</name>
    <dbReference type="NCBI Taxonomy" id="562"/>
    <lineage>
        <taxon>Bacteria</taxon>
        <taxon>Pseudomonadati</taxon>
        <taxon>Pseudomonadota</taxon>
        <taxon>Gammaproteobacteria</taxon>
        <taxon>Enterobacterales</taxon>
        <taxon>Enterobacteriaceae</taxon>
        <taxon>Escherichia</taxon>
    </lineage>
</organism>
<dbReference type="Gene3D" id="3.90.350.10">
    <property type="entry name" value="Transposase Inhibitor Protein From Tn5, Chain A, domain 1"/>
    <property type="match status" value="1"/>
</dbReference>
<geneLocation type="plasmid" evidence="2">
    <name>pWSH1</name>
</geneLocation>
<dbReference type="EMBL" id="DQ464880">
    <property type="protein sequence ID" value="ABF71534.1"/>
    <property type="molecule type" value="Genomic_DNA"/>
</dbReference>
<name>Q19SV1_ECOLX</name>
<dbReference type="GO" id="GO:0006313">
    <property type="term" value="P:DNA transposition"/>
    <property type="evidence" value="ECO:0007669"/>
    <property type="project" value="InterPro"/>
</dbReference>
<keyword evidence="2" id="KW-0614">Plasmid</keyword>
<dbReference type="GO" id="GO:0003677">
    <property type="term" value="F:DNA binding"/>
    <property type="evidence" value="ECO:0007669"/>
    <property type="project" value="InterPro"/>
</dbReference>
<feature type="domain" description="Transposase IS4-like" evidence="1">
    <location>
        <begin position="90"/>
        <end position="171"/>
    </location>
</feature>
<evidence type="ECO:0000313" key="2">
    <source>
        <dbReference type="EMBL" id="ABF71534.1"/>
    </source>
</evidence>
<dbReference type="PANTHER" id="PTHR33258">
    <property type="entry name" value="TRANSPOSASE INSL FOR INSERTION SEQUENCE ELEMENT IS186A-RELATED"/>
    <property type="match status" value="1"/>
</dbReference>
<dbReference type="Pfam" id="PF01609">
    <property type="entry name" value="DDE_Tnp_1"/>
    <property type="match status" value="1"/>
</dbReference>
<dbReference type="InterPro" id="IPR012337">
    <property type="entry name" value="RNaseH-like_sf"/>
</dbReference>
<evidence type="ECO:0000259" key="1">
    <source>
        <dbReference type="Pfam" id="PF01609"/>
    </source>
</evidence>
<accession>Q19SV1</accession>
<dbReference type="GO" id="GO:0004803">
    <property type="term" value="F:transposase activity"/>
    <property type="evidence" value="ECO:0007669"/>
    <property type="project" value="InterPro"/>
</dbReference>
<sequence>MHTKSPGETFARLLGLFPPEIRDSMAAEGMRFDMMGFLRGLDCGKNGETTVMIGNSGNKKAGAPFPARLIAVSLPPEKALISKTRLLSENRRKGRVVQAETLEAAGHVLLLTSLPEDEYSAEQVADCYRLRWQIELAFKRLKSLLHLDALRAKEPELAKAWIFANLLAAFLIDDIIQPSLDFPPRSAGSEKKN</sequence>
<protein>
    <submittedName>
        <fullName evidence="2">Tnp</fullName>
    </submittedName>
</protein>
<proteinExistence type="predicted"/>
<dbReference type="SUPFAM" id="SSF53098">
    <property type="entry name" value="Ribonuclease H-like"/>
    <property type="match status" value="1"/>
</dbReference>